<comment type="caution">
    <text evidence="3">The sequence shown here is derived from an EMBL/GenBank/DDBJ whole genome shotgun (WGS) entry which is preliminary data.</text>
</comment>
<keyword evidence="2" id="KW-0812">Transmembrane</keyword>
<dbReference type="EMBL" id="PFPI01000040">
    <property type="protein sequence ID" value="PIZ92962.1"/>
    <property type="molecule type" value="Genomic_DNA"/>
</dbReference>
<dbReference type="AlphaFoldDB" id="A0A2M7V3B4"/>
<keyword evidence="2" id="KW-0472">Membrane</keyword>
<feature type="transmembrane region" description="Helical" evidence="2">
    <location>
        <begin position="335"/>
        <end position="354"/>
    </location>
</feature>
<dbReference type="Proteomes" id="UP000230078">
    <property type="component" value="Unassembled WGS sequence"/>
</dbReference>
<feature type="region of interest" description="Disordered" evidence="1">
    <location>
        <begin position="271"/>
        <end position="301"/>
    </location>
</feature>
<reference evidence="4" key="1">
    <citation type="submission" date="2017-09" db="EMBL/GenBank/DDBJ databases">
        <title>Depth-based differentiation of microbial function through sediment-hosted aquifers and enrichment of novel symbionts in the deep terrestrial subsurface.</title>
        <authorList>
            <person name="Probst A.J."/>
            <person name="Ladd B."/>
            <person name="Jarett J.K."/>
            <person name="Geller-Mcgrath D.E."/>
            <person name="Sieber C.M.K."/>
            <person name="Emerson J.B."/>
            <person name="Anantharaman K."/>
            <person name="Thomas B.C."/>
            <person name="Malmstrom R."/>
            <person name="Stieglmeier M."/>
            <person name="Klingl A."/>
            <person name="Woyke T."/>
            <person name="Ryan C.M."/>
            <person name="Banfield J.F."/>
        </authorList>
    </citation>
    <scope>NUCLEOTIDE SEQUENCE [LARGE SCALE GENOMIC DNA]</scope>
</reference>
<name>A0A2M7V3B4_9BACT</name>
<feature type="transmembrane region" description="Helical" evidence="2">
    <location>
        <begin position="388"/>
        <end position="407"/>
    </location>
</feature>
<feature type="transmembrane region" description="Helical" evidence="2">
    <location>
        <begin position="308"/>
        <end position="329"/>
    </location>
</feature>
<protein>
    <recommendedName>
        <fullName evidence="5">PPM-type phosphatase domain-containing protein</fullName>
    </recommendedName>
</protein>
<dbReference type="SUPFAM" id="SSF101898">
    <property type="entry name" value="NHL repeat"/>
    <property type="match status" value="1"/>
</dbReference>
<dbReference type="InterPro" id="IPR011042">
    <property type="entry name" value="6-blade_b-propeller_TolB-like"/>
</dbReference>
<evidence type="ECO:0008006" key="5">
    <source>
        <dbReference type="Google" id="ProtNLM"/>
    </source>
</evidence>
<keyword evidence="2" id="KW-1133">Transmembrane helix</keyword>
<dbReference type="Gene3D" id="2.120.10.30">
    <property type="entry name" value="TolB, C-terminal domain"/>
    <property type="match status" value="1"/>
</dbReference>
<proteinExistence type="predicted"/>
<gene>
    <name evidence="3" type="ORF">COX83_03125</name>
</gene>
<feature type="compositionally biased region" description="Basic and acidic residues" evidence="1">
    <location>
        <begin position="283"/>
        <end position="299"/>
    </location>
</feature>
<evidence type="ECO:0000313" key="3">
    <source>
        <dbReference type="EMBL" id="PIZ92962.1"/>
    </source>
</evidence>
<evidence type="ECO:0000256" key="1">
    <source>
        <dbReference type="SAM" id="MobiDB-lite"/>
    </source>
</evidence>
<sequence length="751" mass="84652">MKARQSDTLGSCHDMHLRRAPMPHVARIQEFFIEGKNQKQSHVLLHITEPTNAEEWKRGYFFAIAEIEEGDVEMIGHAQRLIDDIESGYYETELNAGDKGPFETTLEFINRRSNHLLHQTGTLSCIVGVIHDTSISLSYYGSPHAYVFFSQKNTIEHINILSGEHDEDDTHLFSAVIEGTINQGDRMFFGTPHITDELSIERIKEIVMSRPLEKAVEHIEHVLKDARKDESFGGIFCDVVEQNTDMPTPPSNSAASLQNLIDKQRETTETLSPSLFGGKKKTKTEPGRQQKRRNVIETNHRRRTGEEIIGGTIPQMILIGIGRALVFTGLTLWKIIKWCSIGVSRIFVTLFILLTNKNNGRSHALRSLKETWLNIQSSIGRLSLVSKILFLGVIVLSVTFASSLAYLKIQEHYRQKEIVYEQQVQAIEDKKAAAEARKIYNDDTGAFNLLKEAETLVMTLPQENDNQTKKYEELKSVINTALLDLRDITVVDAQMIADLGAKAEGAHASKLIRINDTLVAFGPDDNRYYLVDKDTGSIEVQSHDSLMKITSGNTPKENDMMVFFGNENQVYTYNQETKVISRTEISYPTESTRIAAPFIYNLRLYLVDQANEQILRHSKTQLGYDKGTPWLTNNDGVDLSDAVSIAIDGDIFALKQSGNILKFSAGKPETFSISGLDPALENPTDLYTYNDVESIYIVEPTNKRVVKLNKQGTFQSQYTSNNWIGPTGMVVDATKKTIYVLDDNKVYSFTM</sequence>
<organism evidence="3 4">
    <name type="scientific">Candidatus Magasanikbacteria bacterium CG_4_10_14_0_2_um_filter_41_31</name>
    <dbReference type="NCBI Taxonomy" id="1974639"/>
    <lineage>
        <taxon>Bacteria</taxon>
        <taxon>Candidatus Magasanikiibacteriota</taxon>
    </lineage>
</organism>
<evidence type="ECO:0000256" key="2">
    <source>
        <dbReference type="SAM" id="Phobius"/>
    </source>
</evidence>
<evidence type="ECO:0000313" key="4">
    <source>
        <dbReference type="Proteomes" id="UP000230078"/>
    </source>
</evidence>
<accession>A0A2M7V3B4</accession>